<dbReference type="Proteomes" id="UP000037510">
    <property type="component" value="Unassembled WGS sequence"/>
</dbReference>
<dbReference type="AlphaFoldDB" id="A0A0L7LQC0"/>
<keyword evidence="2" id="KW-1185">Reference proteome</keyword>
<protein>
    <submittedName>
        <fullName evidence="1">Putative tick transposon</fullName>
    </submittedName>
</protein>
<reference evidence="1 2" key="1">
    <citation type="journal article" date="2015" name="Genome Biol. Evol.">
        <title>The genome of winter moth (Operophtera brumata) provides a genomic perspective on sexual dimorphism and phenology.</title>
        <authorList>
            <person name="Derks M.F."/>
            <person name="Smit S."/>
            <person name="Salis L."/>
            <person name="Schijlen E."/>
            <person name="Bossers A."/>
            <person name="Mateman C."/>
            <person name="Pijl A.S."/>
            <person name="de Ridder D."/>
            <person name="Groenen M.A."/>
            <person name="Visser M.E."/>
            <person name="Megens H.J."/>
        </authorList>
    </citation>
    <scope>NUCLEOTIDE SEQUENCE [LARGE SCALE GENOMIC DNA]</scope>
    <source>
        <strain evidence="1">WM2013NL</strain>
        <tissue evidence="1">Head and thorax</tissue>
    </source>
</reference>
<dbReference type="EMBL" id="JTDY01000393">
    <property type="protein sequence ID" value="KOB77396.1"/>
    <property type="molecule type" value="Genomic_DNA"/>
</dbReference>
<evidence type="ECO:0000313" key="1">
    <source>
        <dbReference type="EMBL" id="KOB77396.1"/>
    </source>
</evidence>
<accession>A0A0L7LQC0</accession>
<organism evidence="1 2">
    <name type="scientific">Operophtera brumata</name>
    <name type="common">Winter moth</name>
    <name type="synonym">Phalaena brumata</name>
    <dbReference type="NCBI Taxonomy" id="104452"/>
    <lineage>
        <taxon>Eukaryota</taxon>
        <taxon>Metazoa</taxon>
        <taxon>Ecdysozoa</taxon>
        <taxon>Arthropoda</taxon>
        <taxon>Hexapoda</taxon>
        <taxon>Insecta</taxon>
        <taxon>Pterygota</taxon>
        <taxon>Neoptera</taxon>
        <taxon>Endopterygota</taxon>
        <taxon>Lepidoptera</taxon>
        <taxon>Glossata</taxon>
        <taxon>Ditrysia</taxon>
        <taxon>Geometroidea</taxon>
        <taxon>Geometridae</taxon>
        <taxon>Larentiinae</taxon>
        <taxon>Operophtera</taxon>
    </lineage>
</organism>
<sequence>KENEIKQYKAVLYEAGFELLNKISKKYCTCHSTTRKSIIDHVSSNLKNNNFHMAIINSSLSDHKQIYTNKPQKDWINKDIIAGTNQRNYMWTEHKKNPEDESLETEFKTKRDRTAKLIRDTKNTNYYKEFTKCINKPKHMWNLINK</sequence>
<name>A0A0L7LQC0_OPEBR</name>
<gene>
    <name evidence="1" type="ORF">OBRU01_04329</name>
</gene>
<proteinExistence type="predicted"/>
<feature type="non-terminal residue" evidence="1">
    <location>
        <position position="1"/>
    </location>
</feature>
<comment type="caution">
    <text evidence="1">The sequence shown here is derived from an EMBL/GenBank/DDBJ whole genome shotgun (WGS) entry which is preliminary data.</text>
</comment>
<evidence type="ECO:0000313" key="2">
    <source>
        <dbReference type="Proteomes" id="UP000037510"/>
    </source>
</evidence>